<evidence type="ECO:0000313" key="7">
    <source>
        <dbReference type="EMBL" id="MBU3062006.1"/>
    </source>
</evidence>
<reference evidence="7 8" key="1">
    <citation type="submission" date="2021-06" db="EMBL/GenBank/DDBJ databases">
        <title>Actinomycetes sequencing.</title>
        <authorList>
            <person name="Shan Q."/>
        </authorList>
    </citation>
    <scope>NUCLEOTIDE SEQUENCE [LARGE SCALE GENOMIC DNA]</scope>
    <source>
        <strain evidence="7 8">NEAU-G5</strain>
    </source>
</reference>
<evidence type="ECO:0000259" key="6">
    <source>
        <dbReference type="Pfam" id="PF02913"/>
    </source>
</evidence>
<sequence>MAQNWHRVPWPYTDANRAAARRFSDEMVRHALAVGGTATGGHGIGLAEKEYLRPEHGAAVDIMAAVKHALDPDGLLDPGKSWTREPVRYSAHSGITEHGTDAGDRPIPDAGHDDRGDRCVPGRPAVLGIAEPAGAHEDRQQQRGRKLQ</sequence>
<dbReference type="Pfam" id="PF02913">
    <property type="entry name" value="FAD-oxidase_C"/>
    <property type="match status" value="1"/>
</dbReference>
<name>A0ABS6AXS9_9NOCA</name>
<evidence type="ECO:0000256" key="1">
    <source>
        <dbReference type="ARBA" id="ARBA00001974"/>
    </source>
</evidence>
<feature type="region of interest" description="Disordered" evidence="5">
    <location>
        <begin position="93"/>
        <end position="148"/>
    </location>
</feature>
<proteinExistence type="predicted"/>
<feature type="domain" description="FAD-binding oxidoreductase/transferase type 4 C-terminal" evidence="6">
    <location>
        <begin position="13"/>
        <end position="80"/>
    </location>
</feature>
<feature type="compositionally biased region" description="Basic and acidic residues" evidence="5">
    <location>
        <begin position="98"/>
        <end position="120"/>
    </location>
</feature>
<dbReference type="InterPro" id="IPR004113">
    <property type="entry name" value="FAD-bd_oxidored_4_C"/>
</dbReference>
<keyword evidence="4" id="KW-0560">Oxidoreductase</keyword>
<evidence type="ECO:0000256" key="4">
    <source>
        <dbReference type="ARBA" id="ARBA00023002"/>
    </source>
</evidence>
<dbReference type="SUPFAM" id="SSF55103">
    <property type="entry name" value="FAD-linked oxidases, C-terminal domain"/>
    <property type="match status" value="1"/>
</dbReference>
<dbReference type="PANTHER" id="PTHR11748:SF111">
    <property type="entry name" value="D-LACTATE DEHYDROGENASE, MITOCHONDRIAL-RELATED"/>
    <property type="match status" value="1"/>
</dbReference>
<organism evidence="7 8">
    <name type="scientific">Nocardia albiluteola</name>
    <dbReference type="NCBI Taxonomy" id="2842303"/>
    <lineage>
        <taxon>Bacteria</taxon>
        <taxon>Bacillati</taxon>
        <taxon>Actinomycetota</taxon>
        <taxon>Actinomycetes</taxon>
        <taxon>Mycobacteriales</taxon>
        <taxon>Nocardiaceae</taxon>
        <taxon>Nocardia</taxon>
    </lineage>
</organism>
<dbReference type="Proteomes" id="UP000733379">
    <property type="component" value="Unassembled WGS sequence"/>
</dbReference>
<evidence type="ECO:0000313" key="8">
    <source>
        <dbReference type="Proteomes" id="UP000733379"/>
    </source>
</evidence>
<gene>
    <name evidence="7" type="ORF">KO481_10775</name>
</gene>
<keyword evidence="2" id="KW-0285">Flavoprotein</keyword>
<dbReference type="EMBL" id="JAHKNI010000003">
    <property type="protein sequence ID" value="MBU3062006.1"/>
    <property type="molecule type" value="Genomic_DNA"/>
</dbReference>
<evidence type="ECO:0000256" key="3">
    <source>
        <dbReference type="ARBA" id="ARBA00022827"/>
    </source>
</evidence>
<keyword evidence="3" id="KW-0274">FAD</keyword>
<dbReference type="RefSeq" id="WP_215916913.1">
    <property type="nucleotide sequence ID" value="NZ_JAHKNI010000003.1"/>
</dbReference>
<dbReference type="InterPro" id="IPR016171">
    <property type="entry name" value="Vanillyl_alc_oxidase_C-sub2"/>
</dbReference>
<accession>A0ABS6AXS9</accession>
<keyword evidence="8" id="KW-1185">Reference proteome</keyword>
<dbReference type="PANTHER" id="PTHR11748">
    <property type="entry name" value="D-LACTATE DEHYDROGENASE"/>
    <property type="match status" value="1"/>
</dbReference>
<evidence type="ECO:0000256" key="5">
    <source>
        <dbReference type="SAM" id="MobiDB-lite"/>
    </source>
</evidence>
<protein>
    <recommendedName>
        <fullName evidence="6">FAD-binding oxidoreductase/transferase type 4 C-terminal domain-containing protein</fullName>
    </recommendedName>
</protein>
<dbReference type="InterPro" id="IPR016164">
    <property type="entry name" value="FAD-linked_Oxase-like_C"/>
</dbReference>
<dbReference type="Gene3D" id="1.10.45.10">
    <property type="entry name" value="Vanillyl-alcohol Oxidase, Chain A, domain 4"/>
    <property type="match status" value="1"/>
</dbReference>
<evidence type="ECO:0000256" key="2">
    <source>
        <dbReference type="ARBA" id="ARBA00022630"/>
    </source>
</evidence>
<comment type="caution">
    <text evidence="7">The sequence shown here is derived from an EMBL/GenBank/DDBJ whole genome shotgun (WGS) entry which is preliminary data.</text>
</comment>
<comment type="cofactor">
    <cofactor evidence="1">
        <name>FAD</name>
        <dbReference type="ChEBI" id="CHEBI:57692"/>
    </cofactor>
</comment>